<proteinExistence type="predicted"/>
<dbReference type="InterPro" id="IPR017806">
    <property type="entry name" value="EgtB"/>
</dbReference>
<dbReference type="GO" id="GO:0052699">
    <property type="term" value="P:ergothioneine biosynthetic process"/>
    <property type="evidence" value="ECO:0007669"/>
    <property type="project" value="InterPro"/>
</dbReference>
<dbReference type="PANTHER" id="PTHR23150:SF36">
    <property type="entry name" value="HERCYNINE OXYGENASE"/>
    <property type="match status" value="1"/>
</dbReference>
<comment type="caution">
    <text evidence="3">The sequence shown here is derived from an EMBL/GenBank/DDBJ whole genome shotgun (WGS) entry which is preliminary data.</text>
</comment>
<name>A0A845Q7E3_9HYPH</name>
<dbReference type="AlphaFoldDB" id="A0A845Q7E3"/>
<dbReference type="NCBIfam" id="TIGR03440">
    <property type="entry name" value="egtB_TIGR03440"/>
    <property type="match status" value="1"/>
</dbReference>
<feature type="compositionally biased region" description="Low complexity" evidence="1">
    <location>
        <begin position="15"/>
        <end position="26"/>
    </location>
</feature>
<accession>A0A845Q7E3</accession>
<evidence type="ECO:0000256" key="1">
    <source>
        <dbReference type="SAM" id="MobiDB-lite"/>
    </source>
</evidence>
<evidence type="ECO:0000313" key="4">
    <source>
        <dbReference type="Proteomes" id="UP000470384"/>
    </source>
</evidence>
<protein>
    <submittedName>
        <fullName evidence="3">Ergothioneine biosynthesis protein EgtB</fullName>
    </submittedName>
</protein>
<dbReference type="SUPFAM" id="SSF56436">
    <property type="entry name" value="C-type lectin-like"/>
    <property type="match status" value="1"/>
</dbReference>
<evidence type="ECO:0000259" key="2">
    <source>
        <dbReference type="Pfam" id="PF03781"/>
    </source>
</evidence>
<dbReference type="Pfam" id="PF03781">
    <property type="entry name" value="FGE-sulfatase"/>
    <property type="match status" value="1"/>
</dbReference>
<feature type="compositionally biased region" description="Polar residues" evidence="1">
    <location>
        <begin position="1"/>
        <end position="14"/>
    </location>
</feature>
<dbReference type="EMBL" id="WXYQ01000001">
    <property type="protein sequence ID" value="NBG94297.1"/>
    <property type="molecule type" value="Genomic_DNA"/>
</dbReference>
<feature type="region of interest" description="Disordered" evidence="1">
    <location>
        <begin position="1"/>
        <end position="32"/>
    </location>
</feature>
<evidence type="ECO:0000313" key="3">
    <source>
        <dbReference type="EMBL" id="NBG94297.1"/>
    </source>
</evidence>
<keyword evidence="4" id="KW-1185">Reference proteome</keyword>
<dbReference type="RefSeq" id="WP_160586420.1">
    <property type="nucleotide sequence ID" value="NZ_BMHN01000001.1"/>
</dbReference>
<dbReference type="InterPro" id="IPR042095">
    <property type="entry name" value="SUMF_sf"/>
</dbReference>
<organism evidence="3 4">
    <name type="scientific">Pyruvatibacter mobilis</name>
    <dbReference type="NCBI Taxonomy" id="1712261"/>
    <lineage>
        <taxon>Bacteria</taxon>
        <taxon>Pseudomonadati</taxon>
        <taxon>Pseudomonadota</taxon>
        <taxon>Alphaproteobacteria</taxon>
        <taxon>Hyphomicrobiales</taxon>
        <taxon>Parvibaculaceae</taxon>
        <taxon>Pyruvatibacter</taxon>
    </lineage>
</organism>
<dbReference type="InterPro" id="IPR016187">
    <property type="entry name" value="CTDL_fold"/>
</dbReference>
<dbReference type="OrthoDB" id="9768004at2"/>
<feature type="domain" description="Sulfatase-modifying factor enzyme-like" evidence="2">
    <location>
        <begin position="212"/>
        <end position="473"/>
    </location>
</feature>
<dbReference type="Gene3D" id="3.90.1580.10">
    <property type="entry name" value="paralog of FGE (formylglycine-generating enzyme)"/>
    <property type="match status" value="1"/>
</dbReference>
<dbReference type="PANTHER" id="PTHR23150">
    <property type="entry name" value="SULFATASE MODIFYING FACTOR 1, 2"/>
    <property type="match status" value="1"/>
</dbReference>
<dbReference type="InterPro" id="IPR005532">
    <property type="entry name" value="SUMF_dom"/>
</dbReference>
<dbReference type="InterPro" id="IPR051043">
    <property type="entry name" value="Sulfatase_Mod_Factor_Kinase"/>
</dbReference>
<sequence length="475" mass="52580">MPTSSGNTAPKQDLSSAPSPEPAHAAHGPERLGRTALLDRFRAVRGATECLSAPLTPEDQMLQSMEEASPARWHRAHTTWFFETFLLKPHDPAYEVLDPAYDYLFNSYYQAVGPQYSRPHRGLVSRPTVAEVTAYRAYVDDAVTAFADRADDATWQACAPLIELGLHHEQQHQELMVTDLKHALSFNPRWPAIYPAPETQAAETPLGWQDFPGGIILCGHTGNLTEDGFAYDCEGPRHQVLLRDFALASRPITNAEFIAFMEDGGYCDPRWWHSEGWDRVCAEAWTAPLYWLRDGDAASPSSGWTTYTLHGRVPVAPREPVCHISFFEAAAYAAWASEQTVAGETHDVRLPTEFELEHAASGLDPRAGHFAGTAPGTRALHPRGARLDAEASAGGLQQIFGDVWEWTQSAYAPYPGFKPAAGAIGEYNGKFMANQMVLRGGSVATPEDHMRATYRNFFPAHSRWQFSGLRLARDL</sequence>
<dbReference type="GeneID" id="300656353"/>
<dbReference type="Proteomes" id="UP000470384">
    <property type="component" value="Unassembled WGS sequence"/>
</dbReference>
<gene>
    <name evidence="3" type="primary">egtB</name>
    <name evidence="3" type="ORF">GTQ45_00960</name>
</gene>
<reference evidence="3 4" key="1">
    <citation type="journal article" date="2016" name="Int. J. Syst. Evol. Microbiol.">
        <title>Pyruvatibacter mobilis gen. nov., sp. nov., a marine bacterium from the culture broth of Picochlorum sp. 122.</title>
        <authorList>
            <person name="Wang G."/>
            <person name="Tang M."/>
            <person name="Wu H."/>
            <person name="Dai S."/>
            <person name="Li T."/>
            <person name="Chen C."/>
            <person name="He H."/>
            <person name="Fan J."/>
            <person name="Xiang W."/>
            <person name="Li X."/>
        </authorList>
    </citation>
    <scope>NUCLEOTIDE SEQUENCE [LARGE SCALE GENOMIC DNA]</scope>
    <source>
        <strain evidence="3 4">GYP-11</strain>
    </source>
</reference>